<evidence type="ECO:0000256" key="1">
    <source>
        <dbReference type="SAM" id="MobiDB-lite"/>
    </source>
</evidence>
<feature type="compositionally biased region" description="Low complexity" evidence="1">
    <location>
        <begin position="35"/>
        <end position="48"/>
    </location>
</feature>
<dbReference type="OrthoDB" id="10556985at2759"/>
<dbReference type="AlphaFoldDB" id="A0A8K0CND0"/>
<name>A0A8K0CND0_IGNLU</name>
<evidence type="ECO:0000313" key="2">
    <source>
        <dbReference type="EMBL" id="KAF2886870.1"/>
    </source>
</evidence>
<sequence length="141" mass="16181">IKEDVHSQIITVKKELLELPEVDLNIKCDISAHPNDTTTNSTIIDDNSQLNTHRLSDESHSQCDNVDNSLRNVARQEGKSESETKNMRKKLPEEEQNTRYTLRKRKDLQPPIHLKDFKLNLVDIDIPTTYDEVINCADSAN</sequence>
<keyword evidence="3" id="KW-1185">Reference proteome</keyword>
<feature type="compositionally biased region" description="Polar residues" evidence="1">
    <location>
        <begin position="62"/>
        <end position="71"/>
    </location>
</feature>
<comment type="caution">
    <text evidence="2">The sequence shown here is derived from an EMBL/GenBank/DDBJ whole genome shotgun (WGS) entry which is preliminary data.</text>
</comment>
<gene>
    <name evidence="2" type="ORF">ILUMI_19303</name>
</gene>
<feature type="non-terminal residue" evidence="2">
    <location>
        <position position="1"/>
    </location>
</feature>
<dbReference type="Proteomes" id="UP000801492">
    <property type="component" value="Unassembled WGS sequence"/>
</dbReference>
<proteinExistence type="predicted"/>
<reference evidence="2" key="1">
    <citation type="submission" date="2019-08" db="EMBL/GenBank/DDBJ databases">
        <title>The genome of the North American firefly Photinus pyralis.</title>
        <authorList>
            <consortium name="Photinus pyralis genome working group"/>
            <person name="Fallon T.R."/>
            <person name="Sander Lower S.E."/>
            <person name="Weng J.-K."/>
        </authorList>
    </citation>
    <scope>NUCLEOTIDE SEQUENCE</scope>
    <source>
        <strain evidence="2">TRF0915ILg1</strain>
        <tissue evidence="2">Whole body</tissue>
    </source>
</reference>
<organism evidence="2 3">
    <name type="scientific">Ignelater luminosus</name>
    <name type="common">Cucubano</name>
    <name type="synonym">Pyrophorus luminosus</name>
    <dbReference type="NCBI Taxonomy" id="2038154"/>
    <lineage>
        <taxon>Eukaryota</taxon>
        <taxon>Metazoa</taxon>
        <taxon>Ecdysozoa</taxon>
        <taxon>Arthropoda</taxon>
        <taxon>Hexapoda</taxon>
        <taxon>Insecta</taxon>
        <taxon>Pterygota</taxon>
        <taxon>Neoptera</taxon>
        <taxon>Endopterygota</taxon>
        <taxon>Coleoptera</taxon>
        <taxon>Polyphaga</taxon>
        <taxon>Elateriformia</taxon>
        <taxon>Elateroidea</taxon>
        <taxon>Elateridae</taxon>
        <taxon>Agrypninae</taxon>
        <taxon>Pyrophorini</taxon>
        <taxon>Ignelater</taxon>
    </lineage>
</organism>
<protein>
    <submittedName>
        <fullName evidence="2">Uncharacterized protein</fullName>
    </submittedName>
</protein>
<feature type="compositionally biased region" description="Basic and acidic residues" evidence="1">
    <location>
        <begin position="74"/>
        <end position="97"/>
    </location>
</feature>
<feature type="region of interest" description="Disordered" evidence="1">
    <location>
        <begin position="32"/>
        <end position="104"/>
    </location>
</feature>
<accession>A0A8K0CND0</accession>
<evidence type="ECO:0000313" key="3">
    <source>
        <dbReference type="Proteomes" id="UP000801492"/>
    </source>
</evidence>
<dbReference type="EMBL" id="VTPC01086113">
    <property type="protein sequence ID" value="KAF2886870.1"/>
    <property type="molecule type" value="Genomic_DNA"/>
</dbReference>